<name>A0ABW6RYW0_9NOCA</name>
<dbReference type="Proteomes" id="UP001601992">
    <property type="component" value="Unassembled WGS sequence"/>
</dbReference>
<reference evidence="1 2" key="1">
    <citation type="submission" date="2024-10" db="EMBL/GenBank/DDBJ databases">
        <title>The Natural Products Discovery Center: Release of the First 8490 Sequenced Strains for Exploring Actinobacteria Biosynthetic Diversity.</title>
        <authorList>
            <person name="Kalkreuter E."/>
            <person name="Kautsar S.A."/>
            <person name="Yang D."/>
            <person name="Bader C.D."/>
            <person name="Teijaro C.N."/>
            <person name="Fluegel L."/>
            <person name="Davis C.M."/>
            <person name="Simpson J.R."/>
            <person name="Lauterbach L."/>
            <person name="Steele A.D."/>
            <person name="Gui C."/>
            <person name="Meng S."/>
            <person name="Li G."/>
            <person name="Viehrig K."/>
            <person name="Ye F."/>
            <person name="Su P."/>
            <person name="Kiefer A.F."/>
            <person name="Nichols A."/>
            <person name="Cepeda A.J."/>
            <person name="Yan W."/>
            <person name="Fan B."/>
            <person name="Jiang Y."/>
            <person name="Adhikari A."/>
            <person name="Zheng C.-J."/>
            <person name="Schuster L."/>
            <person name="Cowan T.M."/>
            <person name="Smanski M.J."/>
            <person name="Chevrette M.G."/>
            <person name="De Carvalho L.P.S."/>
            <person name="Shen B."/>
        </authorList>
    </citation>
    <scope>NUCLEOTIDE SEQUENCE [LARGE SCALE GENOMIC DNA]</scope>
    <source>
        <strain evidence="1 2">NPDC002593</strain>
    </source>
</reference>
<gene>
    <name evidence="1" type="ORF">ACFYXQ_15710</name>
</gene>
<evidence type="ECO:0000313" key="2">
    <source>
        <dbReference type="Proteomes" id="UP001601992"/>
    </source>
</evidence>
<dbReference type="RefSeq" id="WP_387403986.1">
    <property type="nucleotide sequence ID" value="NZ_JBIAQY010000004.1"/>
</dbReference>
<organism evidence="1 2">
    <name type="scientific">Nocardia jiangxiensis</name>
    <dbReference type="NCBI Taxonomy" id="282685"/>
    <lineage>
        <taxon>Bacteria</taxon>
        <taxon>Bacillati</taxon>
        <taxon>Actinomycetota</taxon>
        <taxon>Actinomycetes</taxon>
        <taxon>Mycobacteriales</taxon>
        <taxon>Nocardiaceae</taxon>
        <taxon>Nocardia</taxon>
    </lineage>
</organism>
<accession>A0ABW6RYW0</accession>
<sequence length="68" mass="7889">MRVEDPELFDRAYLLEDTINQRRARSGKDPVYLTRFNTPLRTLVDPGTQFLPLIDDIDSGCDSGWRMT</sequence>
<comment type="caution">
    <text evidence="1">The sequence shown here is derived from an EMBL/GenBank/DDBJ whole genome shotgun (WGS) entry which is preliminary data.</text>
</comment>
<evidence type="ECO:0000313" key="1">
    <source>
        <dbReference type="EMBL" id="MFF3569217.1"/>
    </source>
</evidence>
<dbReference type="EMBL" id="JBIAQY010000004">
    <property type="protein sequence ID" value="MFF3569217.1"/>
    <property type="molecule type" value="Genomic_DNA"/>
</dbReference>
<keyword evidence="2" id="KW-1185">Reference proteome</keyword>
<protein>
    <submittedName>
        <fullName evidence="1">Uncharacterized protein</fullName>
    </submittedName>
</protein>
<proteinExistence type="predicted"/>